<gene>
    <name evidence="2" type="ORF">RFI_21511</name>
</gene>
<comment type="caution">
    <text evidence="2">The sequence shown here is derived from an EMBL/GenBank/DDBJ whole genome shotgun (WGS) entry which is preliminary data.</text>
</comment>
<evidence type="ECO:0000256" key="1">
    <source>
        <dbReference type="SAM" id="Phobius"/>
    </source>
</evidence>
<keyword evidence="3" id="KW-1185">Reference proteome</keyword>
<sequence length="627" mass="74168">MCTKNTRFAKHLIPIAEKSIASVLLRLIKVNRKKAKKKKKKRVLLTVNITFFKTHTKCKGVGNGSPDVNSLDHDKDETINYKTSSEKSNWCRWNTSRMNANSTCIELDCGYLHLLGCASCCVLWSLVLLLVALWYGHYLTCDMNPGLCTPLIYFLTQRYNSLSTGHFEQETRTENKHYNSPNIDMKTWTRIANYCSLDSDNENSWTYTNRSEMEIVYLIGSADSGMYIFATDLQIHPQIRVEFASTWITDWRAHNCRNVSNVSKHCTLDNWLLLLRLLREYTLPQRILYHRTRPLSYMSTKMVFVFVLELEMLTDLLEDFAAHVYCRNITVIHFMRSSVAESFLDLTIDLLRINNAIRFNTSHHIPANAFRKTRPIQDEDVPFHNDQLLYFNRRIFGSYAMVNHTVRYWRVDAVNMQRYIQWIESENHKFMNKIHWYPMEIKYLSVFYDNMFETLLPLRQRYWTMLEAFLGIDKKLASLMDTKQITYIADTQLRKFRWLHMEIPTRKGVWYLPKKIPPTCSKKFVNWKEIKPLIAHTWTLKCLNHAVGLMKLKKKKKTSPLTLRVAFFFYLVNKHVLKDEKKKGKYTIIIADLKKKKRNFNKKFFCSKQKNQVDALPYFLSPQQSLI</sequence>
<name>X6MPT1_RETFI</name>
<dbReference type="Proteomes" id="UP000023152">
    <property type="component" value="Unassembled WGS sequence"/>
</dbReference>
<evidence type="ECO:0000313" key="3">
    <source>
        <dbReference type="Proteomes" id="UP000023152"/>
    </source>
</evidence>
<dbReference type="EMBL" id="ASPP01018746">
    <property type="protein sequence ID" value="ETO15854.1"/>
    <property type="molecule type" value="Genomic_DNA"/>
</dbReference>
<dbReference type="AlphaFoldDB" id="X6MPT1"/>
<proteinExistence type="predicted"/>
<keyword evidence="1" id="KW-0812">Transmembrane</keyword>
<reference evidence="2 3" key="1">
    <citation type="journal article" date="2013" name="Curr. Biol.">
        <title>The Genome of the Foraminiferan Reticulomyxa filosa.</title>
        <authorList>
            <person name="Glockner G."/>
            <person name="Hulsmann N."/>
            <person name="Schleicher M."/>
            <person name="Noegel A.A."/>
            <person name="Eichinger L."/>
            <person name="Gallinger C."/>
            <person name="Pawlowski J."/>
            <person name="Sierra R."/>
            <person name="Euteneuer U."/>
            <person name="Pillet L."/>
            <person name="Moustafa A."/>
            <person name="Platzer M."/>
            <person name="Groth M."/>
            <person name="Szafranski K."/>
            <person name="Schliwa M."/>
        </authorList>
    </citation>
    <scope>NUCLEOTIDE SEQUENCE [LARGE SCALE GENOMIC DNA]</scope>
</reference>
<evidence type="ECO:0000313" key="2">
    <source>
        <dbReference type="EMBL" id="ETO15854.1"/>
    </source>
</evidence>
<keyword evidence="1" id="KW-1133">Transmembrane helix</keyword>
<feature type="transmembrane region" description="Helical" evidence="1">
    <location>
        <begin position="111"/>
        <end position="135"/>
    </location>
</feature>
<accession>X6MPT1</accession>
<protein>
    <submittedName>
        <fullName evidence="2">Uncharacterized protein</fullName>
    </submittedName>
</protein>
<organism evidence="2 3">
    <name type="scientific">Reticulomyxa filosa</name>
    <dbReference type="NCBI Taxonomy" id="46433"/>
    <lineage>
        <taxon>Eukaryota</taxon>
        <taxon>Sar</taxon>
        <taxon>Rhizaria</taxon>
        <taxon>Retaria</taxon>
        <taxon>Foraminifera</taxon>
        <taxon>Monothalamids</taxon>
        <taxon>Reticulomyxidae</taxon>
        <taxon>Reticulomyxa</taxon>
    </lineage>
</organism>
<keyword evidence="1" id="KW-0472">Membrane</keyword>